<dbReference type="InterPro" id="IPR050528">
    <property type="entry name" value="L-type_Lectin-RKs"/>
</dbReference>
<sequence>MARPAHMLCTAHKQLALLLCAATMVSAHQRIPAFDATTGGDCYIWLTTGTVITDGDGLFGPMLASSDYSNSEGFASFNTSFTLVAGSAPQQHHHGTQGSQSSQRHCKLRALVEVGGLESGCSCLPPYGLNMTMSPNGSGDCTVWVDYHAAEHQLYLYVDGSGKQRPTKDDKVAKLMQDLPGVPTKVEFSDIKKATKNFHDTMKLGKGGFGAEVEDQRYMTSSLRLASSTPMVLHRDIKASNIMLDSTFRARLGDFGIACATDIYAFGVLVLEVVTGKKNADVQPDDDHITRGGARVNMRGVRQLISVMVFK</sequence>
<feature type="domain" description="Protein kinase" evidence="4">
    <location>
        <begin position="48"/>
        <end position="311"/>
    </location>
</feature>
<dbReference type="OrthoDB" id="689605at2759"/>
<dbReference type="InterPro" id="IPR000719">
    <property type="entry name" value="Prot_kinase_dom"/>
</dbReference>
<protein>
    <recommendedName>
        <fullName evidence="4">Protein kinase domain-containing protein</fullName>
    </recommendedName>
</protein>
<evidence type="ECO:0000259" key="4">
    <source>
        <dbReference type="PROSITE" id="PS50011"/>
    </source>
</evidence>
<keyword evidence="2" id="KW-0067">ATP-binding</keyword>
<keyword evidence="3" id="KW-0732">Signal</keyword>
<reference evidence="5" key="1">
    <citation type="submission" date="2020-07" db="EMBL/GenBank/DDBJ databases">
        <title>Genome sequence and genetic diversity analysis of an under-domesticated orphan crop, white fonio (Digitaria exilis).</title>
        <authorList>
            <person name="Bennetzen J.L."/>
            <person name="Chen S."/>
            <person name="Ma X."/>
            <person name="Wang X."/>
            <person name="Yssel A.E.J."/>
            <person name="Chaluvadi S.R."/>
            <person name="Johnson M."/>
            <person name="Gangashetty P."/>
            <person name="Hamidou F."/>
            <person name="Sanogo M.D."/>
            <person name="Zwaenepoel A."/>
            <person name="Wallace J."/>
            <person name="Van De Peer Y."/>
            <person name="Van Deynze A."/>
        </authorList>
    </citation>
    <scope>NUCLEOTIDE SEQUENCE</scope>
    <source>
        <tissue evidence="5">Leaves</tissue>
    </source>
</reference>
<feature type="chain" id="PRO_5032928596" description="Protein kinase domain-containing protein" evidence="3">
    <location>
        <begin position="28"/>
        <end position="311"/>
    </location>
</feature>
<accession>A0A835AIB1</accession>
<evidence type="ECO:0000256" key="2">
    <source>
        <dbReference type="ARBA" id="ARBA00022840"/>
    </source>
</evidence>
<dbReference type="GO" id="GO:0005524">
    <property type="term" value="F:ATP binding"/>
    <property type="evidence" value="ECO:0007669"/>
    <property type="project" value="UniProtKB-KW"/>
</dbReference>
<keyword evidence="6" id="KW-1185">Reference proteome</keyword>
<feature type="signal peptide" evidence="3">
    <location>
        <begin position="1"/>
        <end position="27"/>
    </location>
</feature>
<dbReference type="GO" id="GO:0004672">
    <property type="term" value="F:protein kinase activity"/>
    <property type="evidence" value="ECO:0007669"/>
    <property type="project" value="InterPro"/>
</dbReference>
<dbReference type="SUPFAM" id="SSF56112">
    <property type="entry name" value="Protein kinase-like (PK-like)"/>
    <property type="match status" value="1"/>
</dbReference>
<evidence type="ECO:0000256" key="1">
    <source>
        <dbReference type="ARBA" id="ARBA00022741"/>
    </source>
</evidence>
<dbReference type="AlphaFoldDB" id="A0A835AIB1"/>
<name>A0A835AIB1_9POAL</name>
<dbReference type="PROSITE" id="PS00108">
    <property type="entry name" value="PROTEIN_KINASE_ST"/>
    <property type="match status" value="1"/>
</dbReference>
<evidence type="ECO:0000313" key="6">
    <source>
        <dbReference type="Proteomes" id="UP000636709"/>
    </source>
</evidence>
<comment type="caution">
    <text evidence="5">The sequence shown here is derived from an EMBL/GenBank/DDBJ whole genome shotgun (WGS) entry which is preliminary data.</text>
</comment>
<proteinExistence type="predicted"/>
<keyword evidence="1" id="KW-0547">Nucleotide-binding</keyword>
<evidence type="ECO:0000256" key="3">
    <source>
        <dbReference type="SAM" id="SignalP"/>
    </source>
</evidence>
<dbReference type="PANTHER" id="PTHR27007">
    <property type="match status" value="1"/>
</dbReference>
<dbReference type="InterPro" id="IPR011009">
    <property type="entry name" value="Kinase-like_dom_sf"/>
</dbReference>
<dbReference type="PROSITE" id="PS50011">
    <property type="entry name" value="PROTEIN_KINASE_DOM"/>
    <property type="match status" value="1"/>
</dbReference>
<dbReference type="Gene3D" id="1.10.510.10">
    <property type="entry name" value="Transferase(Phosphotransferase) domain 1"/>
    <property type="match status" value="1"/>
</dbReference>
<dbReference type="Proteomes" id="UP000636709">
    <property type="component" value="Unassembled WGS sequence"/>
</dbReference>
<dbReference type="InterPro" id="IPR008271">
    <property type="entry name" value="Ser/Thr_kinase_AS"/>
</dbReference>
<dbReference type="EMBL" id="JACEFO010002324">
    <property type="protein sequence ID" value="KAF8665836.1"/>
    <property type="molecule type" value="Genomic_DNA"/>
</dbReference>
<organism evidence="5 6">
    <name type="scientific">Digitaria exilis</name>
    <dbReference type="NCBI Taxonomy" id="1010633"/>
    <lineage>
        <taxon>Eukaryota</taxon>
        <taxon>Viridiplantae</taxon>
        <taxon>Streptophyta</taxon>
        <taxon>Embryophyta</taxon>
        <taxon>Tracheophyta</taxon>
        <taxon>Spermatophyta</taxon>
        <taxon>Magnoliopsida</taxon>
        <taxon>Liliopsida</taxon>
        <taxon>Poales</taxon>
        <taxon>Poaceae</taxon>
        <taxon>PACMAD clade</taxon>
        <taxon>Panicoideae</taxon>
        <taxon>Panicodae</taxon>
        <taxon>Paniceae</taxon>
        <taxon>Anthephorinae</taxon>
        <taxon>Digitaria</taxon>
    </lineage>
</organism>
<evidence type="ECO:0000313" key="5">
    <source>
        <dbReference type="EMBL" id="KAF8665836.1"/>
    </source>
</evidence>
<gene>
    <name evidence="5" type="ORF">HU200_053915</name>
</gene>
<dbReference type="Gene3D" id="3.30.200.20">
    <property type="entry name" value="Phosphorylase Kinase, domain 1"/>
    <property type="match status" value="1"/>
</dbReference>